<sequence>MHNPVSIFIMDVSNSTKNNNWDDISAYLDEWENWIKVWIAPIGKGIVKHRRGDEIIFIAQHYVTAYTIATLVKQFWKYPDQPPYFGISFGNVDREIDIIDVETWNHPLIKRAREANEKIKQSKKHTSILFKLDWDFLYNSSDSIFGESNKETENLMNLMIEMEDNLLKNQSKLQKLIYDLYFIYGQQKRVAALLNKSAATISSHYKKGNGELIFKAHKQIHQNINAFEVVTSKDHLEQYTKNMSDSIKSIISERLYEFKIIP</sequence>
<evidence type="ECO:0000313" key="2">
    <source>
        <dbReference type="Proteomes" id="UP000001401"/>
    </source>
</evidence>
<name>E6TQA5_EVAC2</name>
<gene>
    <name evidence="1" type="ordered locus">Bcell_1010</name>
</gene>
<dbReference type="STRING" id="649639.Bcell_1010"/>
<keyword evidence="2" id="KW-1185">Reference proteome</keyword>
<reference evidence="1 2" key="1">
    <citation type="submission" date="2010-12" db="EMBL/GenBank/DDBJ databases">
        <title>Complete sequence of Bacillus cellulosilyticus DSM 2522.</title>
        <authorList>
            <consortium name="US DOE Joint Genome Institute"/>
            <person name="Lucas S."/>
            <person name="Copeland A."/>
            <person name="Lapidus A."/>
            <person name="Cheng J.-F."/>
            <person name="Bruce D."/>
            <person name="Goodwin L."/>
            <person name="Pitluck S."/>
            <person name="Chertkov O."/>
            <person name="Detter J.C."/>
            <person name="Han C."/>
            <person name="Tapia R."/>
            <person name="Land M."/>
            <person name="Hauser L."/>
            <person name="Jeffries C."/>
            <person name="Kyrpides N."/>
            <person name="Ivanova N."/>
            <person name="Mikhailova N."/>
            <person name="Brumm P."/>
            <person name="Mead D."/>
            <person name="Woyke T."/>
        </authorList>
    </citation>
    <scope>NUCLEOTIDE SEQUENCE [LARGE SCALE GENOMIC DNA]</scope>
    <source>
        <strain evidence="2">ATCC 21833 / DSM 2522 / FERM P-1141 / JCM 9156 / N-4</strain>
    </source>
</reference>
<dbReference type="eggNOG" id="ENOG5032TB3">
    <property type="taxonomic scope" value="Bacteria"/>
</dbReference>
<dbReference type="KEGG" id="bco:Bcell_1010"/>
<dbReference type="Proteomes" id="UP000001401">
    <property type="component" value="Chromosome"/>
</dbReference>
<dbReference type="RefSeq" id="WP_013487624.1">
    <property type="nucleotide sequence ID" value="NC_014829.1"/>
</dbReference>
<protein>
    <submittedName>
        <fullName evidence="1">Uncharacterized protein</fullName>
    </submittedName>
</protein>
<evidence type="ECO:0000313" key="1">
    <source>
        <dbReference type="EMBL" id="ADU29283.1"/>
    </source>
</evidence>
<accession>E6TQA5</accession>
<dbReference type="HOGENOM" id="CLU_1060296_0_0_9"/>
<dbReference type="OrthoDB" id="2417235at2"/>
<dbReference type="EMBL" id="CP002394">
    <property type="protein sequence ID" value="ADU29283.1"/>
    <property type="molecule type" value="Genomic_DNA"/>
</dbReference>
<dbReference type="AlphaFoldDB" id="E6TQA5"/>
<organism evidence="1 2">
    <name type="scientific">Evansella cellulosilytica (strain ATCC 21833 / DSM 2522 / FERM P-1141 / JCM 9156 / N-4)</name>
    <name type="common">Bacillus cellulosilyticus</name>
    <dbReference type="NCBI Taxonomy" id="649639"/>
    <lineage>
        <taxon>Bacteria</taxon>
        <taxon>Bacillati</taxon>
        <taxon>Bacillota</taxon>
        <taxon>Bacilli</taxon>
        <taxon>Bacillales</taxon>
        <taxon>Bacillaceae</taxon>
        <taxon>Evansella</taxon>
    </lineage>
</organism>
<proteinExistence type="predicted"/>